<protein>
    <recommendedName>
        <fullName evidence="3">Lipocalin-like domain-containing protein</fullName>
    </recommendedName>
</protein>
<evidence type="ECO:0000313" key="1">
    <source>
        <dbReference type="EMBL" id="MFD2588922.1"/>
    </source>
</evidence>
<keyword evidence="2" id="KW-1185">Reference proteome</keyword>
<dbReference type="Proteomes" id="UP001597526">
    <property type="component" value="Unassembled WGS sequence"/>
</dbReference>
<evidence type="ECO:0000313" key="2">
    <source>
        <dbReference type="Proteomes" id="UP001597526"/>
    </source>
</evidence>
<proteinExistence type="predicted"/>
<accession>A0ABW5MZW0</accession>
<evidence type="ECO:0008006" key="3">
    <source>
        <dbReference type="Google" id="ProtNLM"/>
    </source>
</evidence>
<organism evidence="1 2">
    <name type="scientific">Croceitalea marina</name>
    <dbReference type="NCBI Taxonomy" id="1775166"/>
    <lineage>
        <taxon>Bacteria</taxon>
        <taxon>Pseudomonadati</taxon>
        <taxon>Bacteroidota</taxon>
        <taxon>Flavobacteriia</taxon>
        <taxon>Flavobacteriales</taxon>
        <taxon>Flavobacteriaceae</taxon>
        <taxon>Croceitalea</taxon>
    </lineage>
</organism>
<dbReference type="EMBL" id="JBHULB010000082">
    <property type="protein sequence ID" value="MFD2588922.1"/>
    <property type="molecule type" value="Genomic_DNA"/>
</dbReference>
<reference evidence="2" key="1">
    <citation type="journal article" date="2019" name="Int. J. Syst. Evol. Microbiol.">
        <title>The Global Catalogue of Microorganisms (GCM) 10K type strain sequencing project: providing services to taxonomists for standard genome sequencing and annotation.</title>
        <authorList>
            <consortium name="The Broad Institute Genomics Platform"/>
            <consortium name="The Broad Institute Genome Sequencing Center for Infectious Disease"/>
            <person name="Wu L."/>
            <person name="Ma J."/>
        </authorList>
    </citation>
    <scope>NUCLEOTIDE SEQUENCE [LARGE SCALE GENOMIC DNA]</scope>
    <source>
        <strain evidence="2">KCTC 52368</strain>
    </source>
</reference>
<name>A0ABW5MZW0_9FLAO</name>
<sequence>MKTIQIMPALFVITMTMINCSTESNNETNEEKNAKGIINLSGDDTSAVGTSLEVGDIEYGRVDLTGLEDSIVIVPKGATISEDSPTLSPGDPGYVESIIDFQDSENGFIIVAGEEVISMTIVVDGVQRQYGCESNFGTFTVCGEISIDKNSREAVFTDTTVLNIDTGTILTMNGTVQW</sequence>
<dbReference type="RefSeq" id="WP_377768386.1">
    <property type="nucleotide sequence ID" value="NZ_JBHULB010000082.1"/>
</dbReference>
<gene>
    <name evidence="1" type="ORF">ACFSQJ_18495</name>
</gene>
<comment type="caution">
    <text evidence="1">The sequence shown here is derived from an EMBL/GenBank/DDBJ whole genome shotgun (WGS) entry which is preliminary data.</text>
</comment>